<evidence type="ECO:0000256" key="2">
    <source>
        <dbReference type="SAM" id="MobiDB-lite"/>
    </source>
</evidence>
<proteinExistence type="inferred from homology"/>
<dbReference type="EnsemblMetazoa" id="XM_022815339">
    <property type="protein sequence ID" value="XP_022671074"/>
    <property type="gene ID" value="LOC111254466"/>
</dbReference>
<reference evidence="3" key="1">
    <citation type="submission" date="2021-01" db="UniProtKB">
        <authorList>
            <consortium name="EnsemblMetazoa"/>
        </authorList>
    </citation>
    <scope>IDENTIFICATION</scope>
</reference>
<dbReference type="OrthoDB" id="6381246at2759"/>
<dbReference type="Pfam" id="PF05350">
    <property type="entry name" value="GSK-3_bind"/>
    <property type="match status" value="1"/>
</dbReference>
<dbReference type="KEGG" id="vde:111254466"/>
<feature type="region of interest" description="Disordered" evidence="2">
    <location>
        <begin position="137"/>
        <end position="163"/>
    </location>
</feature>
<dbReference type="Proteomes" id="UP000594260">
    <property type="component" value="Unplaced"/>
</dbReference>
<accession>A0A7M7L613</accession>
<name>A0A7M7L613_VARDE</name>
<dbReference type="InParanoid" id="A0A7M7L613"/>
<dbReference type="RefSeq" id="XP_022671075.1">
    <property type="nucleotide sequence ID" value="XM_022815340.1"/>
</dbReference>
<keyword evidence="4" id="KW-1185">Reference proteome</keyword>
<evidence type="ECO:0000256" key="1">
    <source>
        <dbReference type="ARBA" id="ARBA00010422"/>
    </source>
</evidence>
<protein>
    <submittedName>
        <fullName evidence="3">Uncharacterized protein</fullName>
    </submittedName>
</protein>
<dbReference type="InterPro" id="IPR008014">
    <property type="entry name" value="GSK3-bd"/>
</dbReference>
<dbReference type="GeneID" id="111254466"/>
<dbReference type="EnsemblMetazoa" id="XM_022815340">
    <property type="protein sequence ID" value="XP_022671075"/>
    <property type="gene ID" value="LOC111254466"/>
</dbReference>
<dbReference type="RefSeq" id="XP_022671074.1">
    <property type="nucleotide sequence ID" value="XM_022815339.1"/>
</dbReference>
<dbReference type="PANTHER" id="PTHR35154:SF3">
    <property type="entry name" value="GBP PROTEIN"/>
    <property type="match status" value="1"/>
</dbReference>
<sequence length="236" mass="24518">MFKFCSSRMVVDMKLKDISDLNGHNPLSMQAVSHNHTQSPLPLQTLGSAGHSSPLVMDELVCAIRENLKLKAAKSPIVSVQLTSRTGGTGCTCGSGATFTNGGRASRRVSPYSVPSRENRRPDTIRFGCACGASTTASGTIRGSGHSSRGGGGARPGRSAGQEDPYELLQALLRRGTLIQEAVRRLREPQTKAGNKAAVLARTPSSVESCASCDSNPPTSSGPASFLTTAAACAAT</sequence>
<evidence type="ECO:0000313" key="3">
    <source>
        <dbReference type="EnsemblMetazoa" id="XP_022671074"/>
    </source>
</evidence>
<evidence type="ECO:0000313" key="4">
    <source>
        <dbReference type="Proteomes" id="UP000594260"/>
    </source>
</evidence>
<feature type="region of interest" description="Disordered" evidence="2">
    <location>
        <begin position="102"/>
        <end position="121"/>
    </location>
</feature>
<dbReference type="PANTHER" id="PTHR35154">
    <property type="entry name" value="GBP PROTEIN"/>
    <property type="match status" value="1"/>
</dbReference>
<dbReference type="AlphaFoldDB" id="A0A7M7L613"/>
<organism evidence="3 4">
    <name type="scientific">Varroa destructor</name>
    <name type="common">Honeybee mite</name>
    <dbReference type="NCBI Taxonomy" id="109461"/>
    <lineage>
        <taxon>Eukaryota</taxon>
        <taxon>Metazoa</taxon>
        <taxon>Ecdysozoa</taxon>
        <taxon>Arthropoda</taxon>
        <taxon>Chelicerata</taxon>
        <taxon>Arachnida</taxon>
        <taxon>Acari</taxon>
        <taxon>Parasitiformes</taxon>
        <taxon>Mesostigmata</taxon>
        <taxon>Gamasina</taxon>
        <taxon>Dermanyssoidea</taxon>
        <taxon>Varroidae</taxon>
        <taxon>Varroa</taxon>
    </lineage>
</organism>
<dbReference type="GO" id="GO:0005737">
    <property type="term" value="C:cytoplasm"/>
    <property type="evidence" value="ECO:0007669"/>
    <property type="project" value="TreeGrafter"/>
</dbReference>
<comment type="similarity">
    <text evidence="1">Belongs to the GSK-3-binding protein family.</text>
</comment>